<sequence>QDSRQPPAISHLSSAVTVASAAARGGRKSRRAAAAASSVMKKRGEQRELRTKYFSCFFILQQPYSAQHQVDSGNPISALTRQPAADATFRHRWFICSILLLLLEDGRWRGRSRGRGGGVPLVDAADKSCVPLAAHSCQPALITGASARDSGIGHAEASSSFADIRSWQRLNEKIKASDASAADSTVTGDAGDFVIFALQNGGHLQIRFFCSPRPASGRPPDEAPLPSLTDSCGLKGDPGRKLQVSHPAAQLLTCAGSGPATRAFPLTIGDVTFHHRPRISVERESLGHEEFLNLVISFVSVRDAGVYSRKNCWIQVWGLQKNVRFNFEWAISGLHWDQSAASAPPLARLELMAHVARTPGTASDQDLDLDWVKLGSWPGASELGPPSGGATHPPCLRGAPEPQSAQVFMSTTTPAARPTPVAGSPVRANGWWQRSRGASYEKGRVLND</sequence>
<proteinExistence type="predicted"/>
<reference evidence="3" key="1">
    <citation type="submission" date="2016-11" db="UniProtKB">
        <authorList>
            <consortium name="WormBaseParasite"/>
        </authorList>
    </citation>
    <scope>IDENTIFICATION</scope>
</reference>
<evidence type="ECO:0000256" key="1">
    <source>
        <dbReference type="SAM" id="MobiDB-lite"/>
    </source>
</evidence>
<accession>A0A1I8FK10</accession>
<name>A0A1I8FK10_9PLAT</name>
<dbReference type="AlphaFoldDB" id="A0A1I8FK10"/>
<evidence type="ECO:0000313" key="3">
    <source>
        <dbReference type="WBParaSite" id="maker-unitig_38222-snap-gene-0.2-mRNA-1"/>
    </source>
</evidence>
<dbReference type="Proteomes" id="UP000095280">
    <property type="component" value="Unplaced"/>
</dbReference>
<feature type="compositionally biased region" description="Basic and acidic residues" evidence="1">
    <location>
        <begin position="439"/>
        <end position="448"/>
    </location>
</feature>
<protein>
    <submittedName>
        <fullName evidence="3">SUN domain-containing protein</fullName>
    </submittedName>
</protein>
<organism evidence="2 3">
    <name type="scientific">Macrostomum lignano</name>
    <dbReference type="NCBI Taxonomy" id="282301"/>
    <lineage>
        <taxon>Eukaryota</taxon>
        <taxon>Metazoa</taxon>
        <taxon>Spiralia</taxon>
        <taxon>Lophotrochozoa</taxon>
        <taxon>Platyhelminthes</taxon>
        <taxon>Rhabditophora</taxon>
        <taxon>Macrostomorpha</taxon>
        <taxon>Macrostomida</taxon>
        <taxon>Macrostomidae</taxon>
        <taxon>Macrostomum</taxon>
    </lineage>
</organism>
<feature type="region of interest" description="Disordered" evidence="1">
    <location>
        <begin position="380"/>
        <end position="448"/>
    </location>
</feature>
<evidence type="ECO:0000313" key="2">
    <source>
        <dbReference type="Proteomes" id="UP000095280"/>
    </source>
</evidence>
<feature type="compositionally biased region" description="Low complexity" evidence="1">
    <location>
        <begin position="411"/>
        <end position="422"/>
    </location>
</feature>
<keyword evidence="2" id="KW-1185">Reference proteome</keyword>
<dbReference type="WBParaSite" id="maker-unitig_38222-snap-gene-0.2-mRNA-1">
    <property type="protein sequence ID" value="maker-unitig_38222-snap-gene-0.2-mRNA-1"/>
    <property type="gene ID" value="maker-unitig_38222-snap-gene-0.2"/>
</dbReference>